<dbReference type="AlphaFoldDB" id="A0A6P3X640"/>
<evidence type="ECO:0000256" key="1">
    <source>
        <dbReference type="SAM" id="SignalP"/>
    </source>
</evidence>
<dbReference type="GeneID" id="106743734"/>
<name>A0A6P3X640_DINQU</name>
<organism evidence="2 3">
    <name type="scientific">Dinoponera quadriceps</name>
    <name type="common">South American ant</name>
    <dbReference type="NCBI Taxonomy" id="609295"/>
    <lineage>
        <taxon>Eukaryota</taxon>
        <taxon>Metazoa</taxon>
        <taxon>Ecdysozoa</taxon>
        <taxon>Arthropoda</taxon>
        <taxon>Hexapoda</taxon>
        <taxon>Insecta</taxon>
        <taxon>Pterygota</taxon>
        <taxon>Neoptera</taxon>
        <taxon>Endopterygota</taxon>
        <taxon>Hymenoptera</taxon>
        <taxon>Apocrita</taxon>
        <taxon>Aculeata</taxon>
        <taxon>Formicoidea</taxon>
        <taxon>Formicidae</taxon>
        <taxon>Ponerinae</taxon>
        <taxon>Ponerini</taxon>
        <taxon>Dinoponera</taxon>
    </lineage>
</organism>
<dbReference type="RefSeq" id="XP_014473364.1">
    <property type="nucleotide sequence ID" value="XM_014617878.1"/>
</dbReference>
<dbReference type="KEGG" id="dqu:106743734"/>
<feature type="signal peptide" evidence="1">
    <location>
        <begin position="1"/>
        <end position="28"/>
    </location>
</feature>
<keyword evidence="2" id="KW-1185">Reference proteome</keyword>
<dbReference type="Proteomes" id="UP000515204">
    <property type="component" value="Unplaced"/>
</dbReference>
<evidence type="ECO:0000313" key="2">
    <source>
        <dbReference type="Proteomes" id="UP000515204"/>
    </source>
</evidence>
<evidence type="ECO:0000313" key="3">
    <source>
        <dbReference type="RefSeq" id="XP_014473364.1"/>
    </source>
</evidence>
<accession>A0A6P3X640</accession>
<sequence length="163" mass="18319">MCPRERVRCVSLLIVALIVGFSTTTTSAAAIAYQPRLMIVRLSPWTASKSLDDIPGRWRAMGNDGSRMPQMDIRLLTDHTPTLKNLYYTNDAKASPRFDDDGMETMGNARKEMRDDDGIVMSDRILPMSVGSRNIIDVPPYPCPPGEEPDSLGRCRFYIPPRR</sequence>
<keyword evidence="1" id="KW-0732">Signal</keyword>
<gene>
    <name evidence="3" type="primary">LOC106743734</name>
</gene>
<protein>
    <submittedName>
        <fullName evidence="3">Uncharacterized protein LOC106743734</fullName>
    </submittedName>
</protein>
<feature type="chain" id="PRO_5027535232" evidence="1">
    <location>
        <begin position="29"/>
        <end position="163"/>
    </location>
</feature>
<proteinExistence type="predicted"/>
<reference evidence="3" key="1">
    <citation type="submission" date="2025-08" db="UniProtKB">
        <authorList>
            <consortium name="RefSeq"/>
        </authorList>
    </citation>
    <scope>IDENTIFICATION</scope>
</reference>